<sequence>MVALLLLPPEAGDRASQRCRLGPRALAALGLGLGSPLRVWLQGGSALCSAWPRRDQAEGFLQLDTTCVSPGLLERPGPGRGRGMRLSLGHLEPLSSVKLRRVRVRTVQAPGPWGEVGPAVPADVELLLLKELLRGLFLRPAFVVTAEAAAWPGLFLVEVAAVEPELCPGGAGLMGPGTQLEVAERLNLDQFRARGRGLGLGLGGLHHSAAPLREMLSLPLRFPQSLRRLGLSCPRGLLLLGPPGVGKTALLRAVAQDLAAPLILASPATLRGSRPGDSEQRLRRLFAQAQAQARDKPCILFIDDIESLFPRRAAAGSRPEDRLVAQLLTLMDGLKPHSRLVVVAASNCPEALDPALRRPGRFDREILIGVPTMLQRQSILEVVTSSMPLRADVDLSWLAEATSGYVGADLTALCREAALQLVRRSSQDTVNKKITFADFCEAIKVVQPSCLRSSVGLTDFKPVHWDEIGGLDQVKLKLKQSIQWPVLYPQAFERMGVTPTHGILLYGPPGCAKTTLVKAAASSYRCSFLSISGADLFSPFVGDSEKILAQVFQQARAAAPSILFLDEIDSIFGSRSFDGANGRSVKERVLSVLLNEMDGIGQPLIGKRISERNILASEANQVEPTKKFQEVCNKNVIVVAATNRPDLLDDALLRPGRFDQIIFVPSPDEKTRLSILRICTSKTPLDDVSLEGLAAETAGFTGADIQNLCKEAALLALQENGLDVAAVKHEHFLKCLQSLKPSLSGQQLHFYHHLFSTVPELHLFPRYPAIRGAASRERSESDGTSGCCTIRKESPFVVPQFRQLQPSLGFQFSTGTRTLHRLNIMSIFSMMRKRKELIPIIGLMAVAASGATTVSIYFLLTKPDVILNKTGNPTPWENVDPKKPQKLLTINQKWEPVEEVQILKRYSK</sequence>
<organism evidence="5 6">
    <name type="scientific">Chiloscyllium punctatum</name>
    <name type="common">Brownbanded bambooshark</name>
    <name type="synonym">Hemiscyllium punctatum</name>
    <dbReference type="NCBI Taxonomy" id="137246"/>
    <lineage>
        <taxon>Eukaryota</taxon>
        <taxon>Metazoa</taxon>
        <taxon>Chordata</taxon>
        <taxon>Craniata</taxon>
        <taxon>Vertebrata</taxon>
        <taxon>Chondrichthyes</taxon>
        <taxon>Elasmobranchii</taxon>
        <taxon>Galeomorphii</taxon>
        <taxon>Galeoidea</taxon>
        <taxon>Orectolobiformes</taxon>
        <taxon>Hemiscylliidae</taxon>
        <taxon>Chiloscyllium</taxon>
    </lineage>
</organism>
<keyword evidence="3" id="KW-0472">Membrane</keyword>
<dbReference type="InterPro" id="IPR041569">
    <property type="entry name" value="AAA_lid_3"/>
</dbReference>
<dbReference type="OMA" id="WPLATHF"/>
<name>A0A401T730_CHIPU</name>
<dbReference type="SMART" id="SM00382">
    <property type="entry name" value="AAA"/>
    <property type="match status" value="2"/>
</dbReference>
<keyword evidence="2" id="KW-0067">ATP-binding</keyword>
<dbReference type="GO" id="GO:0005634">
    <property type="term" value="C:nucleus"/>
    <property type="evidence" value="ECO:0007669"/>
    <property type="project" value="TreeGrafter"/>
</dbReference>
<dbReference type="PROSITE" id="PS00674">
    <property type="entry name" value="AAA"/>
    <property type="match status" value="2"/>
</dbReference>
<keyword evidence="3" id="KW-0812">Transmembrane</keyword>
<dbReference type="InterPro" id="IPR010530">
    <property type="entry name" value="B12D"/>
</dbReference>
<evidence type="ECO:0000313" key="5">
    <source>
        <dbReference type="EMBL" id="GCC38449.1"/>
    </source>
</evidence>
<keyword evidence="3" id="KW-1133">Transmembrane helix</keyword>
<feature type="domain" description="AAA+ ATPase" evidence="4">
    <location>
        <begin position="499"/>
        <end position="668"/>
    </location>
</feature>
<dbReference type="Gene3D" id="1.10.8.60">
    <property type="match status" value="2"/>
</dbReference>
<dbReference type="EMBL" id="BEZZ01001187">
    <property type="protein sequence ID" value="GCC38449.1"/>
    <property type="molecule type" value="Genomic_DNA"/>
</dbReference>
<evidence type="ECO:0000256" key="2">
    <source>
        <dbReference type="ARBA" id="ARBA00022840"/>
    </source>
</evidence>
<dbReference type="InterPro" id="IPR003959">
    <property type="entry name" value="ATPase_AAA_core"/>
</dbReference>
<dbReference type="GO" id="GO:0005524">
    <property type="term" value="F:ATP binding"/>
    <property type="evidence" value="ECO:0007669"/>
    <property type="project" value="UniProtKB-KW"/>
</dbReference>
<dbReference type="InterPro" id="IPR027417">
    <property type="entry name" value="P-loop_NTPase"/>
</dbReference>
<evidence type="ECO:0000259" key="4">
    <source>
        <dbReference type="SMART" id="SM00382"/>
    </source>
</evidence>
<dbReference type="PANTHER" id="PTHR23077">
    <property type="entry name" value="AAA-FAMILY ATPASE"/>
    <property type="match status" value="1"/>
</dbReference>
<dbReference type="GO" id="GO:0005829">
    <property type="term" value="C:cytosol"/>
    <property type="evidence" value="ECO:0007669"/>
    <property type="project" value="TreeGrafter"/>
</dbReference>
<dbReference type="Proteomes" id="UP000287033">
    <property type="component" value="Unassembled WGS sequence"/>
</dbReference>
<proteinExistence type="predicted"/>
<dbReference type="GO" id="GO:0030970">
    <property type="term" value="P:retrograde protein transport, ER to cytosol"/>
    <property type="evidence" value="ECO:0007669"/>
    <property type="project" value="TreeGrafter"/>
</dbReference>
<keyword evidence="6" id="KW-1185">Reference proteome</keyword>
<dbReference type="OrthoDB" id="27435at2759"/>
<comment type="caution">
    <text evidence="5">The sequence shown here is derived from an EMBL/GenBank/DDBJ whole genome shotgun (WGS) entry which is preliminary data.</text>
</comment>
<dbReference type="FunFam" id="1.10.8.60:FF:000038">
    <property type="entry name" value="spermatogenesis-associated protein 5-like protein 1"/>
    <property type="match status" value="1"/>
</dbReference>
<dbReference type="Pfam" id="PF00004">
    <property type="entry name" value="AAA"/>
    <property type="match status" value="2"/>
</dbReference>
<accession>A0A401T730</accession>
<dbReference type="InterPro" id="IPR003593">
    <property type="entry name" value="AAA+_ATPase"/>
</dbReference>
<keyword evidence="1" id="KW-0547">Nucleotide-binding</keyword>
<evidence type="ECO:0000313" key="6">
    <source>
        <dbReference type="Proteomes" id="UP000287033"/>
    </source>
</evidence>
<dbReference type="SUPFAM" id="SSF52540">
    <property type="entry name" value="P-loop containing nucleoside triphosphate hydrolases"/>
    <property type="match status" value="2"/>
</dbReference>
<evidence type="ECO:0000256" key="3">
    <source>
        <dbReference type="SAM" id="Phobius"/>
    </source>
</evidence>
<dbReference type="AlphaFoldDB" id="A0A401T730"/>
<dbReference type="GO" id="GO:0031593">
    <property type="term" value="F:polyubiquitin modification-dependent protein binding"/>
    <property type="evidence" value="ECO:0007669"/>
    <property type="project" value="TreeGrafter"/>
</dbReference>
<gene>
    <name evidence="5" type="ORF">chiPu_0016963</name>
</gene>
<reference evidence="5 6" key="1">
    <citation type="journal article" date="2018" name="Nat. Ecol. Evol.">
        <title>Shark genomes provide insights into elasmobranch evolution and the origin of vertebrates.</title>
        <authorList>
            <person name="Hara Y"/>
            <person name="Yamaguchi K"/>
            <person name="Onimaru K"/>
            <person name="Kadota M"/>
            <person name="Koyanagi M"/>
            <person name="Keeley SD"/>
            <person name="Tatsumi K"/>
            <person name="Tanaka K"/>
            <person name="Motone F"/>
            <person name="Kageyama Y"/>
            <person name="Nozu R"/>
            <person name="Adachi N"/>
            <person name="Nishimura O"/>
            <person name="Nakagawa R"/>
            <person name="Tanegashima C"/>
            <person name="Kiyatake I"/>
            <person name="Matsumoto R"/>
            <person name="Murakumo K"/>
            <person name="Nishida K"/>
            <person name="Terakita A"/>
            <person name="Kuratani S"/>
            <person name="Sato K"/>
            <person name="Hyodo S Kuraku.S."/>
        </authorList>
    </citation>
    <scope>NUCLEOTIDE SEQUENCE [LARGE SCALE GENOMIC DNA]</scope>
</reference>
<protein>
    <recommendedName>
        <fullName evidence="4">AAA+ ATPase domain-containing protein</fullName>
    </recommendedName>
</protein>
<dbReference type="Pfam" id="PF06522">
    <property type="entry name" value="B12D"/>
    <property type="match status" value="1"/>
</dbReference>
<dbReference type="GO" id="GO:0097352">
    <property type="term" value="P:autophagosome maturation"/>
    <property type="evidence" value="ECO:0007669"/>
    <property type="project" value="TreeGrafter"/>
</dbReference>
<evidence type="ECO:0000256" key="1">
    <source>
        <dbReference type="ARBA" id="ARBA00022741"/>
    </source>
</evidence>
<dbReference type="InterPro" id="IPR003960">
    <property type="entry name" value="ATPase_AAA_CS"/>
</dbReference>
<dbReference type="Pfam" id="PF17862">
    <property type="entry name" value="AAA_lid_3"/>
    <property type="match status" value="2"/>
</dbReference>
<dbReference type="InterPro" id="IPR050168">
    <property type="entry name" value="AAA_ATPase_domain"/>
</dbReference>
<dbReference type="GO" id="GO:0034098">
    <property type="term" value="C:VCP-NPL4-UFD1 AAA ATPase complex"/>
    <property type="evidence" value="ECO:0007669"/>
    <property type="project" value="TreeGrafter"/>
</dbReference>
<dbReference type="STRING" id="137246.A0A401T730"/>
<feature type="domain" description="AAA+ ATPase" evidence="4">
    <location>
        <begin position="233"/>
        <end position="372"/>
    </location>
</feature>
<dbReference type="Gene3D" id="3.40.50.300">
    <property type="entry name" value="P-loop containing nucleotide triphosphate hydrolases"/>
    <property type="match status" value="2"/>
</dbReference>
<dbReference type="FunFam" id="3.40.50.300:FF:001081">
    <property type="entry name" value="Spermatogenesis-associated protein 5-like protein 1"/>
    <property type="match status" value="1"/>
</dbReference>
<dbReference type="GO" id="GO:0051228">
    <property type="term" value="P:mitotic spindle disassembly"/>
    <property type="evidence" value="ECO:0007669"/>
    <property type="project" value="TreeGrafter"/>
</dbReference>
<dbReference type="FunFam" id="3.40.50.300:FF:000061">
    <property type="entry name" value="ATPase family, AAA domain-containing 2"/>
    <property type="match status" value="1"/>
</dbReference>
<feature type="transmembrane region" description="Helical" evidence="3">
    <location>
        <begin position="837"/>
        <end position="860"/>
    </location>
</feature>
<dbReference type="GO" id="GO:0016887">
    <property type="term" value="F:ATP hydrolysis activity"/>
    <property type="evidence" value="ECO:0007669"/>
    <property type="project" value="InterPro"/>
</dbReference>
<dbReference type="PANTHER" id="PTHR23077:SF194">
    <property type="entry name" value="ATPASE FAMILY GENE 2 PROTEIN HOMOLOG B"/>
    <property type="match status" value="1"/>
</dbReference>